<sequence>MRPLDVDPAQLREAGEAVRKAADQLGERWQQLRATADGMGDIFGTDDVGGLIGVSYQAAHQVAERSITSVLNALSGFADGLVGMGHAYDQVEEDNTDLFRALG</sequence>
<accession>A0A4Q7UD24</accession>
<keyword evidence="2" id="KW-1185">Reference proteome</keyword>
<dbReference type="OrthoDB" id="3627085at2"/>
<dbReference type="SUPFAM" id="SSF140453">
    <property type="entry name" value="EsxAB dimer-like"/>
    <property type="match status" value="1"/>
</dbReference>
<dbReference type="AlphaFoldDB" id="A0A4Q7UD24"/>
<gene>
    <name evidence="1" type="ORF">EV382_2251</name>
</gene>
<reference evidence="1 2" key="1">
    <citation type="submission" date="2019-02" db="EMBL/GenBank/DDBJ databases">
        <title>Sequencing the genomes of 1000 actinobacteria strains.</title>
        <authorList>
            <person name="Klenk H.-P."/>
        </authorList>
    </citation>
    <scope>NUCLEOTIDE SEQUENCE [LARGE SCALE GENOMIC DNA]</scope>
    <source>
        <strain evidence="1 2">DSM 45888</strain>
    </source>
</reference>
<protein>
    <submittedName>
        <fullName evidence="1">Excreted virulence factor EspC (Type VII ESX diderm)</fullName>
    </submittedName>
</protein>
<name>A0A4Q7UD24_9ACTN</name>
<organism evidence="1 2">
    <name type="scientific">Micromonospora violae</name>
    <dbReference type="NCBI Taxonomy" id="1278207"/>
    <lineage>
        <taxon>Bacteria</taxon>
        <taxon>Bacillati</taxon>
        <taxon>Actinomycetota</taxon>
        <taxon>Actinomycetes</taxon>
        <taxon>Micromonosporales</taxon>
        <taxon>Micromonosporaceae</taxon>
        <taxon>Micromonospora</taxon>
    </lineage>
</organism>
<comment type="caution">
    <text evidence="1">The sequence shown here is derived from an EMBL/GenBank/DDBJ whole genome shotgun (WGS) entry which is preliminary data.</text>
</comment>
<dbReference type="InterPro" id="IPR036689">
    <property type="entry name" value="ESAT-6-like_sf"/>
</dbReference>
<dbReference type="Gene3D" id="1.10.287.1060">
    <property type="entry name" value="ESAT-6-like"/>
    <property type="match status" value="1"/>
</dbReference>
<dbReference type="RefSeq" id="WP_130401489.1">
    <property type="nucleotide sequence ID" value="NZ_SHKK01000001.1"/>
</dbReference>
<evidence type="ECO:0000313" key="2">
    <source>
        <dbReference type="Proteomes" id="UP000293781"/>
    </source>
</evidence>
<evidence type="ECO:0000313" key="1">
    <source>
        <dbReference type="EMBL" id="RZT79055.1"/>
    </source>
</evidence>
<dbReference type="EMBL" id="SHKK01000001">
    <property type="protein sequence ID" value="RZT79055.1"/>
    <property type="molecule type" value="Genomic_DNA"/>
</dbReference>
<dbReference type="Proteomes" id="UP000293781">
    <property type="component" value="Unassembled WGS sequence"/>
</dbReference>
<proteinExistence type="predicted"/>